<keyword evidence="5" id="KW-0169">Cobalamin biosynthesis</keyword>
<dbReference type="Proteomes" id="UP000286680">
    <property type="component" value="Unassembled WGS sequence"/>
</dbReference>
<keyword evidence="7 9" id="KW-1133">Transmembrane helix</keyword>
<feature type="transmembrane region" description="Helical" evidence="9">
    <location>
        <begin position="62"/>
        <end position="86"/>
    </location>
</feature>
<evidence type="ECO:0000256" key="5">
    <source>
        <dbReference type="ARBA" id="ARBA00022573"/>
    </source>
</evidence>
<dbReference type="GO" id="GO:0048472">
    <property type="term" value="F:threonine-phosphate decarboxylase activity"/>
    <property type="evidence" value="ECO:0007669"/>
    <property type="project" value="InterPro"/>
</dbReference>
<evidence type="ECO:0000313" key="10">
    <source>
        <dbReference type="EMBL" id="RUO45291.1"/>
    </source>
</evidence>
<sequence>MNAHDIQQILTSPWGLALIAIAIERWLPWPEQWHPVAIFRLFANYLQHKVNQPRYAPSQQRLAGALALLLLLLLTLVPTAIVVYAADLSQWLGTLVLVGCLRQQHLLHTLDSVEKLARKGQKRAARALLARTDWRDTHNLSVHGIFKTTFELRALSVIEHRYVPVLGWLLGGPILALALRVTTELYQLWPVCMPRFRHFGVAVRVAYAVTIGPVTLLLAMVASVLAALRRRPRDEPIDNNSAWLWPSARWLQALARLYNMSTGGPLQVAGQRLQRQRFAGRPPEYCYPRYRLWLSAWQSTLILLVTIALILLFIYRP</sequence>
<comment type="similarity">
    <text evidence="3">Belongs to the CobD/CbiB family.</text>
</comment>
<keyword evidence="6 9" id="KW-0812">Transmembrane</keyword>
<evidence type="ECO:0000256" key="3">
    <source>
        <dbReference type="ARBA" id="ARBA00006263"/>
    </source>
</evidence>
<evidence type="ECO:0000256" key="4">
    <source>
        <dbReference type="ARBA" id="ARBA00022475"/>
    </source>
</evidence>
<dbReference type="PANTHER" id="PTHR34308:SF1">
    <property type="entry name" value="COBALAMIN BIOSYNTHESIS PROTEIN CBIB"/>
    <property type="match status" value="1"/>
</dbReference>
<evidence type="ECO:0000256" key="7">
    <source>
        <dbReference type="ARBA" id="ARBA00022989"/>
    </source>
</evidence>
<dbReference type="RefSeq" id="WP_126819635.1">
    <property type="nucleotide sequence ID" value="NZ_PIPS01000001.1"/>
</dbReference>
<dbReference type="GO" id="GO:0005886">
    <property type="term" value="C:plasma membrane"/>
    <property type="evidence" value="ECO:0007669"/>
    <property type="project" value="UniProtKB-SubCell"/>
</dbReference>
<gene>
    <name evidence="10" type="ORF">CWE23_04580</name>
</gene>
<feature type="transmembrane region" description="Helical" evidence="9">
    <location>
        <begin position="201"/>
        <end position="228"/>
    </location>
</feature>
<keyword evidence="8 9" id="KW-0472">Membrane</keyword>
<dbReference type="EMBL" id="PIPS01000001">
    <property type="protein sequence ID" value="RUO45291.1"/>
    <property type="molecule type" value="Genomic_DNA"/>
</dbReference>
<evidence type="ECO:0000313" key="11">
    <source>
        <dbReference type="Proteomes" id="UP000286680"/>
    </source>
</evidence>
<dbReference type="AlphaFoldDB" id="A0AA94EG76"/>
<name>A0AA94EG76_9GAMM</name>
<organism evidence="10 11">
    <name type="scientific">Idiomarina aquatica</name>
    <dbReference type="NCBI Taxonomy" id="1327752"/>
    <lineage>
        <taxon>Bacteria</taxon>
        <taxon>Pseudomonadati</taxon>
        <taxon>Pseudomonadota</taxon>
        <taxon>Gammaproteobacteria</taxon>
        <taxon>Alteromonadales</taxon>
        <taxon>Idiomarinaceae</taxon>
        <taxon>Idiomarina</taxon>
    </lineage>
</organism>
<protein>
    <submittedName>
        <fullName evidence="10">Cobalamin biosynthesis protein</fullName>
    </submittedName>
</protein>
<dbReference type="PANTHER" id="PTHR34308">
    <property type="entry name" value="COBALAMIN BIOSYNTHESIS PROTEIN CBIB"/>
    <property type="match status" value="1"/>
</dbReference>
<accession>A0AA94EG76</accession>
<reference evidence="11" key="1">
    <citation type="journal article" date="2018" name="Front. Microbiol.">
        <title>Genome-Based Analysis Reveals the Taxonomy and Diversity of the Family Idiomarinaceae.</title>
        <authorList>
            <person name="Liu Y."/>
            <person name="Lai Q."/>
            <person name="Shao Z."/>
        </authorList>
    </citation>
    <scope>NUCLEOTIDE SEQUENCE [LARGE SCALE GENOMIC DNA]</scope>
    <source>
        <strain evidence="11">SN-14</strain>
    </source>
</reference>
<feature type="transmembrane region" description="Helical" evidence="9">
    <location>
        <begin position="162"/>
        <end position="181"/>
    </location>
</feature>
<proteinExistence type="inferred from homology"/>
<dbReference type="Pfam" id="PF03186">
    <property type="entry name" value="CobD_Cbib"/>
    <property type="match status" value="1"/>
</dbReference>
<evidence type="ECO:0000256" key="2">
    <source>
        <dbReference type="ARBA" id="ARBA00004953"/>
    </source>
</evidence>
<dbReference type="GO" id="GO:0009236">
    <property type="term" value="P:cobalamin biosynthetic process"/>
    <property type="evidence" value="ECO:0007669"/>
    <property type="project" value="UniProtKB-KW"/>
</dbReference>
<keyword evidence="4" id="KW-1003">Cell membrane</keyword>
<evidence type="ECO:0000256" key="1">
    <source>
        <dbReference type="ARBA" id="ARBA00004651"/>
    </source>
</evidence>
<comment type="subcellular location">
    <subcellularLocation>
        <location evidence="1">Cell membrane</location>
        <topology evidence="1">Multi-pass membrane protein</topology>
    </subcellularLocation>
</comment>
<evidence type="ECO:0000256" key="6">
    <source>
        <dbReference type="ARBA" id="ARBA00022692"/>
    </source>
</evidence>
<comment type="pathway">
    <text evidence="2">Cofactor biosynthesis; adenosylcobalamin biosynthesis.</text>
</comment>
<evidence type="ECO:0000256" key="8">
    <source>
        <dbReference type="ARBA" id="ARBA00023136"/>
    </source>
</evidence>
<dbReference type="InterPro" id="IPR004485">
    <property type="entry name" value="Cobalamin_biosynth_CobD/CbiB"/>
</dbReference>
<comment type="caution">
    <text evidence="10">The sequence shown here is derived from an EMBL/GenBank/DDBJ whole genome shotgun (WGS) entry which is preliminary data.</text>
</comment>
<feature type="transmembrane region" description="Helical" evidence="9">
    <location>
        <begin position="292"/>
        <end position="315"/>
    </location>
</feature>
<evidence type="ECO:0000256" key="9">
    <source>
        <dbReference type="SAM" id="Phobius"/>
    </source>
</evidence>
<keyword evidence="11" id="KW-1185">Reference proteome</keyword>